<dbReference type="PATRIC" id="fig|1288963.3.peg.1862"/>
<evidence type="ECO:0000256" key="7">
    <source>
        <dbReference type="ARBA" id="ARBA00023136"/>
    </source>
</evidence>
<evidence type="ECO:0000256" key="3">
    <source>
        <dbReference type="ARBA" id="ARBA00022452"/>
    </source>
</evidence>
<dbReference type="InterPro" id="IPR039426">
    <property type="entry name" value="TonB-dep_rcpt-like"/>
</dbReference>
<dbReference type="GO" id="GO:0015344">
    <property type="term" value="F:siderophore uptake transmembrane transporter activity"/>
    <property type="evidence" value="ECO:0007669"/>
    <property type="project" value="TreeGrafter"/>
</dbReference>
<accession>R7ZUA9</accession>
<evidence type="ECO:0000313" key="14">
    <source>
        <dbReference type="EMBL" id="EON77652.1"/>
    </source>
</evidence>
<evidence type="ECO:0000259" key="12">
    <source>
        <dbReference type="Pfam" id="PF00593"/>
    </source>
</evidence>
<keyword evidence="4 10" id="KW-0812">Transmembrane</keyword>
<comment type="similarity">
    <text evidence="10 11">Belongs to the TonB-dependent receptor family.</text>
</comment>
<comment type="caution">
    <text evidence="14">The sequence shown here is derived from an EMBL/GenBank/DDBJ whole genome shotgun (WGS) entry which is preliminary data.</text>
</comment>
<evidence type="ECO:0000256" key="1">
    <source>
        <dbReference type="ARBA" id="ARBA00004571"/>
    </source>
</evidence>
<keyword evidence="8 14" id="KW-0675">Receptor</keyword>
<gene>
    <name evidence="14" type="ORF">ADIS_1871</name>
</gene>
<keyword evidence="9 10" id="KW-0998">Cell outer membrane</keyword>
<dbReference type="Gene3D" id="2.40.170.20">
    <property type="entry name" value="TonB-dependent receptor, beta-barrel domain"/>
    <property type="match status" value="1"/>
</dbReference>
<feature type="domain" description="TonB-dependent receptor plug" evidence="13">
    <location>
        <begin position="81"/>
        <end position="184"/>
    </location>
</feature>
<dbReference type="Pfam" id="PF07715">
    <property type="entry name" value="Plug"/>
    <property type="match status" value="1"/>
</dbReference>
<feature type="domain" description="TonB-dependent receptor-like beta-barrel" evidence="12">
    <location>
        <begin position="246"/>
        <end position="600"/>
    </location>
</feature>
<sequence>MIYSERSFQTITHYFDNGLVNVVDSKVLCPEIDLTTMKKFCLSVCLLSLLGALKAQVDTTSIALDEVVIKENRLEIPFAKSSRNIAVIHRKEIETAPARSLQEVLAFTPGVDVRQRGVSGVQADVGIRGGSFEQTLMLVNGIKLTDPQTGHHMMNIPVPLGSIERVDILKGPASRIYGQNAYTGAINIITTLPDEIGLQGGIYGGDFGMRGGNLQVALPVGSFKQSFSLSHDASNGHWYNSDFVVNNLFYEGGIDLNDSHEIKALLAFTSREFGANGFYTSAFPDQWESIQTYLGAISHTYDARRLWVNTRAYWRRNEDEFRLYRENPAFFQNIHTTDVTALEINGRYQSKAGTSGFGLEGRSEQIDSNNLGNRERTLMGVFAEHKIAFLSRGDLRAGVYSNYYSEYGWRHFPGAEIGYELSDLVRLYGNYGVSFRIPTYTDLYYVGPTNIGNDALEPEKAINYEAGIKLGAQNLRAEIVYFNRHTNNLIEWARADAADPWQPQNFNEVTFQGLEAGLLYRFTNSGEGLRIEEASLSYNFIDANLVEREGQETRYALNALRHQLIGGLRTSYGPGIELNLKTRYIERMMLDPYFLLDARLDVHRLKKLGYFAECSNITNADYIEAGTVQMPGRWFRAGVNFRIR</sequence>
<dbReference type="InterPro" id="IPR037066">
    <property type="entry name" value="Plug_dom_sf"/>
</dbReference>
<name>R7ZUA9_9BACT</name>
<dbReference type="PANTHER" id="PTHR30069">
    <property type="entry name" value="TONB-DEPENDENT OUTER MEMBRANE RECEPTOR"/>
    <property type="match status" value="1"/>
</dbReference>
<keyword evidence="3 10" id="KW-1134">Transmembrane beta strand</keyword>
<dbReference type="GO" id="GO:0009279">
    <property type="term" value="C:cell outer membrane"/>
    <property type="evidence" value="ECO:0007669"/>
    <property type="project" value="UniProtKB-SubCell"/>
</dbReference>
<dbReference type="PANTHER" id="PTHR30069:SF29">
    <property type="entry name" value="HEMOGLOBIN AND HEMOGLOBIN-HAPTOGLOBIN-BINDING PROTEIN 1-RELATED"/>
    <property type="match status" value="1"/>
</dbReference>
<dbReference type="Proteomes" id="UP000013909">
    <property type="component" value="Unassembled WGS sequence"/>
</dbReference>
<evidence type="ECO:0000256" key="4">
    <source>
        <dbReference type="ARBA" id="ARBA00022692"/>
    </source>
</evidence>
<comment type="subcellular location">
    <subcellularLocation>
        <location evidence="1 10">Cell outer membrane</location>
        <topology evidence="1 10">Multi-pass membrane protein</topology>
    </subcellularLocation>
</comment>
<keyword evidence="5" id="KW-0732">Signal</keyword>
<dbReference type="SUPFAM" id="SSF56935">
    <property type="entry name" value="Porins"/>
    <property type="match status" value="1"/>
</dbReference>
<dbReference type="Gene3D" id="2.170.130.10">
    <property type="entry name" value="TonB-dependent receptor, plug domain"/>
    <property type="match status" value="1"/>
</dbReference>
<reference evidence="14 15" key="1">
    <citation type="submission" date="2013-02" db="EMBL/GenBank/DDBJ databases">
        <title>A novel strain isolated from Lonar lake, Maharashtra, India.</title>
        <authorList>
            <person name="Singh A."/>
        </authorList>
    </citation>
    <scope>NUCLEOTIDE SEQUENCE [LARGE SCALE GENOMIC DNA]</scope>
    <source>
        <strain evidence="14 15">AK24</strain>
    </source>
</reference>
<keyword evidence="7 10" id="KW-0472">Membrane</keyword>
<dbReference type="GO" id="GO:0044718">
    <property type="term" value="P:siderophore transmembrane transport"/>
    <property type="evidence" value="ECO:0007669"/>
    <property type="project" value="TreeGrafter"/>
</dbReference>
<evidence type="ECO:0000256" key="8">
    <source>
        <dbReference type="ARBA" id="ARBA00023170"/>
    </source>
</evidence>
<evidence type="ECO:0000313" key="15">
    <source>
        <dbReference type="Proteomes" id="UP000013909"/>
    </source>
</evidence>
<evidence type="ECO:0000256" key="11">
    <source>
        <dbReference type="RuleBase" id="RU003357"/>
    </source>
</evidence>
<evidence type="ECO:0000256" key="9">
    <source>
        <dbReference type="ARBA" id="ARBA00023237"/>
    </source>
</evidence>
<dbReference type="Pfam" id="PF00593">
    <property type="entry name" value="TonB_dep_Rec_b-barrel"/>
    <property type="match status" value="1"/>
</dbReference>
<evidence type="ECO:0000256" key="10">
    <source>
        <dbReference type="PROSITE-ProRule" id="PRU01360"/>
    </source>
</evidence>
<dbReference type="AlphaFoldDB" id="R7ZUA9"/>
<dbReference type="InterPro" id="IPR036942">
    <property type="entry name" value="Beta-barrel_TonB_sf"/>
</dbReference>
<evidence type="ECO:0000256" key="5">
    <source>
        <dbReference type="ARBA" id="ARBA00022729"/>
    </source>
</evidence>
<evidence type="ECO:0000259" key="13">
    <source>
        <dbReference type="Pfam" id="PF07715"/>
    </source>
</evidence>
<keyword evidence="2 10" id="KW-0813">Transport</keyword>
<organism evidence="14 15">
    <name type="scientific">Lunatimonas lonarensis</name>
    <dbReference type="NCBI Taxonomy" id="1232681"/>
    <lineage>
        <taxon>Bacteria</taxon>
        <taxon>Pseudomonadati</taxon>
        <taxon>Bacteroidota</taxon>
        <taxon>Cytophagia</taxon>
        <taxon>Cytophagales</taxon>
        <taxon>Cyclobacteriaceae</taxon>
    </lineage>
</organism>
<dbReference type="EMBL" id="AQHR01000050">
    <property type="protein sequence ID" value="EON77652.1"/>
    <property type="molecule type" value="Genomic_DNA"/>
</dbReference>
<dbReference type="STRING" id="1232681.ADIS_1871"/>
<evidence type="ECO:0000256" key="6">
    <source>
        <dbReference type="ARBA" id="ARBA00023077"/>
    </source>
</evidence>
<proteinExistence type="inferred from homology"/>
<dbReference type="PROSITE" id="PS52016">
    <property type="entry name" value="TONB_DEPENDENT_REC_3"/>
    <property type="match status" value="1"/>
</dbReference>
<evidence type="ECO:0000256" key="2">
    <source>
        <dbReference type="ARBA" id="ARBA00022448"/>
    </source>
</evidence>
<keyword evidence="15" id="KW-1185">Reference proteome</keyword>
<dbReference type="InterPro" id="IPR000531">
    <property type="entry name" value="Beta-barrel_TonB"/>
</dbReference>
<protein>
    <submittedName>
        <fullName evidence="14">TonB-dependent receptor</fullName>
    </submittedName>
</protein>
<dbReference type="InterPro" id="IPR012910">
    <property type="entry name" value="Plug_dom"/>
</dbReference>
<keyword evidence="6 11" id="KW-0798">TonB box</keyword>